<gene>
    <name evidence="1" type="ORF">GOP47_0025133</name>
</gene>
<sequence>MFLPLKQLIPSGVFTRLQVRHKNSCDVSNHESCRMGFCWSSFMRGGIQVVVRFGGQSKQDMLLQCPGATSTSNVITELATGEYNNPEWIDILLFYPKDLTRTRDLDHTMNQIMHDTKTSIFDICQSTYRSTPYSRARGIDPQKTDGVRDAMISLANVKIVISKQGPNGRVDERQWRSRPVVELLIPQELKGYARSRCKPCRKYRMSS</sequence>
<keyword evidence="2" id="KW-1185">Reference proteome</keyword>
<name>A0A9D4Z378_ADICA</name>
<comment type="caution">
    <text evidence="1">The sequence shown here is derived from an EMBL/GenBank/DDBJ whole genome shotgun (WGS) entry which is preliminary data.</text>
</comment>
<reference evidence="1" key="1">
    <citation type="submission" date="2021-01" db="EMBL/GenBank/DDBJ databases">
        <title>Adiantum capillus-veneris genome.</title>
        <authorList>
            <person name="Fang Y."/>
            <person name="Liao Q."/>
        </authorList>
    </citation>
    <scope>NUCLEOTIDE SEQUENCE</scope>
    <source>
        <strain evidence="1">H3</strain>
        <tissue evidence="1">Leaf</tissue>
    </source>
</reference>
<proteinExistence type="predicted"/>
<dbReference type="Proteomes" id="UP000886520">
    <property type="component" value="Chromosome 24"/>
</dbReference>
<accession>A0A9D4Z378</accession>
<dbReference type="AlphaFoldDB" id="A0A9D4Z378"/>
<evidence type="ECO:0000313" key="2">
    <source>
        <dbReference type="Proteomes" id="UP000886520"/>
    </source>
</evidence>
<dbReference type="EMBL" id="JABFUD020000024">
    <property type="protein sequence ID" value="KAI5060713.1"/>
    <property type="molecule type" value="Genomic_DNA"/>
</dbReference>
<evidence type="ECO:0000313" key="1">
    <source>
        <dbReference type="EMBL" id="KAI5060713.1"/>
    </source>
</evidence>
<organism evidence="1 2">
    <name type="scientific">Adiantum capillus-veneris</name>
    <name type="common">Maidenhair fern</name>
    <dbReference type="NCBI Taxonomy" id="13818"/>
    <lineage>
        <taxon>Eukaryota</taxon>
        <taxon>Viridiplantae</taxon>
        <taxon>Streptophyta</taxon>
        <taxon>Embryophyta</taxon>
        <taxon>Tracheophyta</taxon>
        <taxon>Polypodiopsida</taxon>
        <taxon>Polypodiidae</taxon>
        <taxon>Polypodiales</taxon>
        <taxon>Pteridineae</taxon>
        <taxon>Pteridaceae</taxon>
        <taxon>Vittarioideae</taxon>
        <taxon>Adiantum</taxon>
    </lineage>
</organism>
<protein>
    <submittedName>
        <fullName evidence="1">Uncharacterized protein</fullName>
    </submittedName>
</protein>